<reference evidence="2" key="1">
    <citation type="submission" date="2015-01" db="EMBL/GenBank/DDBJ databases">
        <authorList>
            <person name="Manzoor Shahid"/>
            <person name="Zubair Saima"/>
        </authorList>
    </citation>
    <scope>NUCLEOTIDE SEQUENCE [LARGE SCALE GENOMIC DNA]</scope>
    <source>
        <strain evidence="2">V1</strain>
    </source>
</reference>
<proteinExistence type="predicted"/>
<organism evidence="1 2">
    <name type="scientific">Treponema phagedenis</name>
    <dbReference type="NCBI Taxonomy" id="162"/>
    <lineage>
        <taxon>Bacteria</taxon>
        <taxon>Pseudomonadati</taxon>
        <taxon>Spirochaetota</taxon>
        <taxon>Spirochaetia</taxon>
        <taxon>Spirochaetales</taxon>
        <taxon>Treponemataceae</taxon>
        <taxon>Treponema</taxon>
    </lineage>
</organism>
<keyword evidence="2" id="KW-1185">Reference proteome</keyword>
<name>A0A0B7GSI6_TREPH</name>
<sequence length="15" mass="1613">MTIRTGMNTGGSMQK</sequence>
<evidence type="ECO:0000313" key="1">
    <source>
        <dbReference type="EMBL" id="CEM61438.1"/>
    </source>
</evidence>
<dbReference type="Proteomes" id="UP000042527">
    <property type="component" value="Unassembled WGS sequence"/>
</dbReference>
<gene>
    <name evidence="1" type="ORF">TPHV1_190045</name>
</gene>
<dbReference type="EMBL" id="CDNC01000011">
    <property type="protein sequence ID" value="CEM61438.1"/>
    <property type="molecule type" value="Genomic_DNA"/>
</dbReference>
<evidence type="ECO:0000313" key="2">
    <source>
        <dbReference type="Proteomes" id="UP000042527"/>
    </source>
</evidence>
<accession>A0A0B7GSI6</accession>
<protein>
    <submittedName>
        <fullName evidence="1">Uncharacterized protein</fullName>
    </submittedName>
</protein>